<dbReference type="Proteomes" id="UP000663297">
    <property type="component" value="Chromosome 1"/>
</dbReference>
<dbReference type="SUPFAM" id="SSF54373">
    <property type="entry name" value="FAD-linked reductases, C-terminal domain"/>
    <property type="match status" value="1"/>
</dbReference>
<evidence type="ECO:0000256" key="2">
    <source>
        <dbReference type="ARBA" id="ARBA00022630"/>
    </source>
</evidence>
<dbReference type="SUPFAM" id="SSF51905">
    <property type="entry name" value="FAD/NAD(P)-binding domain"/>
    <property type="match status" value="1"/>
</dbReference>
<feature type="domain" description="FAD-binding" evidence="5">
    <location>
        <begin position="4"/>
        <end position="340"/>
    </location>
</feature>
<comment type="cofactor">
    <cofactor evidence="1">
        <name>FAD</name>
        <dbReference type="ChEBI" id="CHEBI:57692"/>
    </cofactor>
</comment>
<evidence type="ECO:0000259" key="5">
    <source>
        <dbReference type="Pfam" id="PF01494"/>
    </source>
</evidence>
<dbReference type="OrthoDB" id="1716816at2759"/>
<name>A0A2T4GQE0_FUSCU</name>
<keyword evidence="3" id="KW-0274">FAD</keyword>
<keyword evidence="4" id="KW-0560">Oxidoreductase</keyword>
<dbReference type="PANTHER" id="PTHR43004:SF19">
    <property type="entry name" value="BINDING MONOOXYGENASE, PUTATIVE (JCVI)-RELATED"/>
    <property type="match status" value="1"/>
</dbReference>
<accession>A0A2T4GQE0</accession>
<proteinExistence type="predicted"/>
<gene>
    <name evidence="6" type="ORF">FCULG_00001894</name>
    <name evidence="7" type="ORF">HYE67_000300</name>
</gene>
<keyword evidence="6" id="KW-0503">Monooxygenase</keyword>
<protein>
    <submittedName>
        <fullName evidence="6">Phenol 2-monooxygenase</fullName>
    </submittedName>
</protein>
<evidence type="ECO:0000313" key="6">
    <source>
        <dbReference type="EMBL" id="PTD05775.1"/>
    </source>
</evidence>
<dbReference type="AlphaFoldDB" id="A0A2T4GQE0"/>
<dbReference type="PANTHER" id="PTHR43004">
    <property type="entry name" value="TRK SYSTEM POTASSIUM UPTAKE PROTEIN"/>
    <property type="match status" value="1"/>
</dbReference>
<evidence type="ECO:0000256" key="4">
    <source>
        <dbReference type="ARBA" id="ARBA00023002"/>
    </source>
</evidence>
<sequence length="522" mass="57781">MEQVDVTIVGGGPTGLFVALLLQPLGIVVRVLDEKPCSLELGRADALNARTQQYFEVASILDELLPDGLKCNTSSTFKDGDFKSRQNEWWAGIEHAHHKNFLMIGQPVVEQVMRNRLGDSVSYNEHVINIAEDDESVIVTTSSGRKVRSKYVVGADGARSFVRNTLGISFTGTKPEMTWAVLDTFLDTDFPVCSEIITFELNGESRVAWIPRERGMSRFYVLLKGEITQQLAEESIKEHLAPYRVEFPKTEWFSTFHVKERLASSFISKDGHGRIVLAGDAAHVHSVNGGQGLNTGVSDAFALAWRLAALVRPSNLTTETREIILRSYDFERRSTAAQVIGVAAALVRDTVHTAKKYVSTIERNAGFITGMGVNYSEFATPLVQGNEHGIWRPGCRCPDVVMTATSRETTRLYQNVAYGEFIVLAIGKRLPNGSIPAPVYTILPDGTTNGHIQLDQDRDGDRTFTADWVKNDSAIVIVRPDICTMMIGRKTSEFWTSSSEFSRNVGESCFLAETALFQSLSL</sequence>
<dbReference type="OMA" id="FHSDERQ"/>
<dbReference type="GO" id="GO:0071949">
    <property type="term" value="F:FAD binding"/>
    <property type="evidence" value="ECO:0007669"/>
    <property type="project" value="InterPro"/>
</dbReference>
<dbReference type="Proteomes" id="UP000241587">
    <property type="component" value="Unassembled WGS sequence"/>
</dbReference>
<dbReference type="EMBL" id="CP064747">
    <property type="protein sequence ID" value="QPC58069.1"/>
    <property type="molecule type" value="Genomic_DNA"/>
</dbReference>
<evidence type="ECO:0000313" key="7">
    <source>
        <dbReference type="EMBL" id="QPC58069.1"/>
    </source>
</evidence>
<evidence type="ECO:0000256" key="1">
    <source>
        <dbReference type="ARBA" id="ARBA00001974"/>
    </source>
</evidence>
<organism evidence="6 8">
    <name type="scientific">Fusarium culmorum</name>
    <dbReference type="NCBI Taxonomy" id="5516"/>
    <lineage>
        <taxon>Eukaryota</taxon>
        <taxon>Fungi</taxon>
        <taxon>Dikarya</taxon>
        <taxon>Ascomycota</taxon>
        <taxon>Pezizomycotina</taxon>
        <taxon>Sordariomycetes</taxon>
        <taxon>Hypocreomycetidae</taxon>
        <taxon>Hypocreales</taxon>
        <taxon>Nectriaceae</taxon>
        <taxon>Fusarium</taxon>
    </lineage>
</organism>
<reference evidence="7" key="2">
    <citation type="submission" date="2020-11" db="EMBL/GenBank/DDBJ databases">
        <title>The chromosome-scale genome resource for two endophytic Fusarium species: F. culmorum and F. pseudograminearum.</title>
        <authorList>
            <person name="Yuan Z."/>
        </authorList>
    </citation>
    <scope>NUCLEOTIDE SEQUENCE</scope>
    <source>
        <strain evidence="7">Class2-1B</strain>
    </source>
</reference>
<dbReference type="InterPro" id="IPR050641">
    <property type="entry name" value="RIFMO-like"/>
</dbReference>
<dbReference type="Pfam" id="PF01494">
    <property type="entry name" value="FAD_binding_3"/>
    <property type="match status" value="1"/>
</dbReference>
<reference evidence="6 8" key="1">
    <citation type="submission" date="2018-02" db="EMBL/GenBank/DDBJ databases">
        <title>Fusarium culmorum secondary metabolites in fungal-bacterial-plant interactions.</title>
        <authorList>
            <person name="Schmidt R."/>
        </authorList>
    </citation>
    <scope>NUCLEOTIDE SEQUENCE [LARGE SCALE GENOMIC DNA]</scope>
    <source>
        <strain evidence="6 8">PV</strain>
    </source>
</reference>
<evidence type="ECO:0000313" key="8">
    <source>
        <dbReference type="Proteomes" id="UP000241587"/>
    </source>
</evidence>
<dbReference type="PRINTS" id="PR00420">
    <property type="entry name" value="RNGMNOXGNASE"/>
</dbReference>
<dbReference type="Gene3D" id="3.50.50.60">
    <property type="entry name" value="FAD/NAD(P)-binding domain"/>
    <property type="match status" value="1"/>
</dbReference>
<dbReference type="Gene3D" id="3.30.9.10">
    <property type="entry name" value="D-Amino Acid Oxidase, subunit A, domain 2"/>
    <property type="match status" value="1"/>
</dbReference>
<dbReference type="InterPro" id="IPR002938">
    <property type="entry name" value="FAD-bd"/>
</dbReference>
<keyword evidence="8" id="KW-1185">Reference proteome</keyword>
<evidence type="ECO:0000256" key="3">
    <source>
        <dbReference type="ARBA" id="ARBA00022827"/>
    </source>
</evidence>
<dbReference type="GO" id="GO:0016709">
    <property type="term" value="F:oxidoreductase activity, acting on paired donors, with incorporation or reduction of molecular oxygen, NAD(P)H as one donor, and incorporation of one atom of oxygen"/>
    <property type="evidence" value="ECO:0007669"/>
    <property type="project" value="UniProtKB-ARBA"/>
</dbReference>
<keyword evidence="2" id="KW-0285">Flavoprotein</keyword>
<dbReference type="EMBL" id="PVEM01000012">
    <property type="protein sequence ID" value="PTD05775.1"/>
    <property type="molecule type" value="Genomic_DNA"/>
</dbReference>
<dbReference type="InterPro" id="IPR036188">
    <property type="entry name" value="FAD/NAD-bd_sf"/>
</dbReference>